<feature type="coiled-coil region" evidence="1">
    <location>
        <begin position="312"/>
        <end position="349"/>
    </location>
</feature>
<keyword evidence="4" id="KW-1185">Reference proteome</keyword>
<dbReference type="Pfam" id="PF11751">
    <property type="entry name" value="PorP_SprF"/>
    <property type="match status" value="1"/>
</dbReference>
<feature type="compositionally biased region" description="Basic and acidic residues" evidence="2">
    <location>
        <begin position="640"/>
        <end position="659"/>
    </location>
</feature>
<keyword evidence="1" id="KW-0175">Coiled coil</keyword>
<protein>
    <submittedName>
        <fullName evidence="3">Type IX secretion system membrane protein PorP/SprF</fullName>
    </submittedName>
</protein>
<dbReference type="InterPro" id="IPR019861">
    <property type="entry name" value="PorP/SprF_Bacteroidetes"/>
</dbReference>
<gene>
    <name evidence="3" type="ORF">GWK08_12200</name>
</gene>
<feature type="compositionally biased region" description="Basic and acidic residues" evidence="2">
    <location>
        <begin position="543"/>
        <end position="562"/>
    </location>
</feature>
<feature type="compositionally biased region" description="Polar residues" evidence="2">
    <location>
        <begin position="413"/>
        <end position="423"/>
    </location>
</feature>
<evidence type="ECO:0000313" key="3">
    <source>
        <dbReference type="EMBL" id="NER14206.1"/>
    </source>
</evidence>
<evidence type="ECO:0000313" key="4">
    <source>
        <dbReference type="Proteomes" id="UP000468581"/>
    </source>
</evidence>
<dbReference type="AlphaFoldDB" id="A0A6P0UUX1"/>
<proteinExistence type="predicted"/>
<feature type="compositionally biased region" description="Polar residues" evidence="2">
    <location>
        <begin position="577"/>
        <end position="592"/>
    </location>
</feature>
<evidence type="ECO:0000256" key="1">
    <source>
        <dbReference type="SAM" id="Coils"/>
    </source>
</evidence>
<dbReference type="SUPFAM" id="SSF110997">
    <property type="entry name" value="Sporulation related repeat"/>
    <property type="match status" value="1"/>
</dbReference>
<organism evidence="3 4">
    <name type="scientific">Leptobacterium flavescens</name>
    <dbReference type="NCBI Taxonomy" id="472055"/>
    <lineage>
        <taxon>Bacteria</taxon>
        <taxon>Pseudomonadati</taxon>
        <taxon>Bacteroidota</taxon>
        <taxon>Flavobacteriia</taxon>
        <taxon>Flavobacteriales</taxon>
        <taxon>Flavobacteriaceae</taxon>
        <taxon>Leptobacterium</taxon>
    </lineage>
</organism>
<dbReference type="NCBIfam" id="TIGR03519">
    <property type="entry name" value="T9SS_PorP_fam"/>
    <property type="match status" value="1"/>
</dbReference>
<feature type="compositionally biased region" description="Basic residues" evidence="2">
    <location>
        <begin position="667"/>
        <end position="676"/>
    </location>
</feature>
<dbReference type="Proteomes" id="UP000468581">
    <property type="component" value="Unassembled WGS sequence"/>
</dbReference>
<feature type="compositionally biased region" description="Low complexity" evidence="2">
    <location>
        <begin position="393"/>
        <end position="412"/>
    </location>
</feature>
<reference evidence="3 4" key="1">
    <citation type="submission" date="2020-01" db="EMBL/GenBank/DDBJ databases">
        <title>Leptobacterium flavescens.</title>
        <authorList>
            <person name="Wang G."/>
        </authorList>
    </citation>
    <scope>NUCLEOTIDE SEQUENCE [LARGE SCALE GENOMIC DNA]</scope>
    <source>
        <strain evidence="3 4">KCTC 22160</strain>
    </source>
</reference>
<accession>A0A6P0UUX1</accession>
<dbReference type="InterPro" id="IPR036680">
    <property type="entry name" value="SPOR-like_sf"/>
</dbReference>
<comment type="caution">
    <text evidence="3">The sequence shown here is derived from an EMBL/GenBank/DDBJ whole genome shotgun (WGS) entry which is preliminary data.</text>
</comment>
<dbReference type="RefSeq" id="WP_163607500.1">
    <property type="nucleotide sequence ID" value="NZ_JAABOO010000003.1"/>
</dbReference>
<feature type="region of interest" description="Disordered" evidence="2">
    <location>
        <begin position="393"/>
        <end position="423"/>
    </location>
</feature>
<name>A0A6P0UUX1_9FLAO</name>
<evidence type="ECO:0000256" key="2">
    <source>
        <dbReference type="SAM" id="MobiDB-lite"/>
    </source>
</evidence>
<feature type="compositionally biased region" description="Polar residues" evidence="2">
    <location>
        <begin position="611"/>
        <end position="639"/>
    </location>
</feature>
<dbReference type="GO" id="GO:0042834">
    <property type="term" value="F:peptidoglycan binding"/>
    <property type="evidence" value="ECO:0007669"/>
    <property type="project" value="InterPro"/>
</dbReference>
<dbReference type="EMBL" id="JAABOO010000003">
    <property type="protein sequence ID" value="NER14206.1"/>
    <property type="molecule type" value="Genomic_DNA"/>
</dbReference>
<sequence>MKLKVIVFFLFILGLTAVRGQEENPFISFDIPSQNLLKFNRFLINPTFSTVREDNSYINLYHRNQWIQFEDSPEVYLASYSGRVGDRTGLGLGLYQQNLGVITNFGILANYAYGVRLTDRINLTFGFNVSFFSSGLDTGEIFPGMPDPALASIEDSSLLSFQPGFNLSLGSFDFGLYAENLFDYNLRTSESVTDFNEKTFSGHLMYTRKFKNSSGIFENGRFSALARGRKQGDRDVNLSGSLIVDLPKLGWIQGGYDDFFGASAGIGFNLTKRLSLGYTIEKGLNDGIQNLGTTHELTFAYSFQPNLTDDRVELNEEELDDLAQLEEKIQEKDEVIASKDEELAQIKKNLEENNMILAELILKQDSLERAVNKDIEKRFYNLIKTMKRGQPANNTAVARNDNNRNRTNTKNRPTFSNQPRNINVVSTSSYNDDDFILAAKANNIRQRTIKNLQGVDGGYYLIVNVYSQKTNGRFYRDKFVNKLRNDGLDPDYFLNTRNNLNYVYLKRFDNWQDAIAAYKSDLNNTYTDDMWIMNVQNESTLRYADRDTRPSSTAKRGDESRKTAITARKPAGDKQRVTSPATKTPPVNNTGRVVNRPGDIRKENTDRVNAPNKTNSRITANDKGQSNTGSPVKKSTVTPKSDKDAVASNVDEKSEDEIRNQYSNSTSRKRKQAKKGKIVNIASLDEGYYIIANVFAVPSNATRFVDKLKKQGLDAAYFVNPENNYRYVYLKKHSSWNSALASYYSNLNDSYFEDIWIMRVNTDYIL</sequence>
<feature type="region of interest" description="Disordered" evidence="2">
    <location>
        <begin position="542"/>
        <end position="676"/>
    </location>
</feature>